<evidence type="ECO:0000256" key="16">
    <source>
        <dbReference type="SAM" id="MobiDB-lite"/>
    </source>
</evidence>
<dbReference type="SMART" id="SM00843">
    <property type="entry name" value="Ftsk_gamma"/>
    <property type="match status" value="1"/>
</dbReference>
<feature type="region of interest" description="Disordered" evidence="16">
    <location>
        <begin position="307"/>
        <end position="326"/>
    </location>
</feature>
<gene>
    <name evidence="19" type="ORF">LSG31_16110</name>
</gene>
<sequence length="811" mass="89363">MAKKKIRAKKQIAKGSFIKYETIGLLIVTVSALGLADLGWVGKAADYISIFLAGDWHFLLPLYFIYLAIYIMIKRGPITWTLRQSGLLLLLLIVLTWSHLNVYTALLDQHPDTKPDLFQVTIDNIHQLYKSETTIIDANKPAIPVTAGGGLIGYMLFSATHYLFDTTGTLIVLITGLLIGLIMITKRSLVMTVRKWNRSVYERINNGMRKLSPLFKLKKRNKRSGKGVAIPIKYTPRADVFATEDLDGTHEPSDFSPLHEVTNELLINDFADQIPQVNTSAEESTHIETNPAESRITIRWPERNAKSAGADFKSGKHADDSRQESSAIQPITFENAHELPYELPGYHLLDLPKNNRSSVDQKDLTANAKKLKTTLESFGVLVSVNEIHRGPTVTRYEIQPAVGVKVSRIVNLADDLALALAARDIRIEAPIPGKSAIGIEVPNLEVAVVSLREVLETSEFQNAESKLTIGFGRDISGTPIIGNLAKMPHLLVAGATGSGKSVCINGIITSILFRAKPYEVKFILIDPKMVELNVYNGIPHLLTPVVTDPRKAAYALKKVVAEMESRYELFAKEGTRDIDRYNVLAVEKGETPLPYIVVIIDELADLMMVAPGDVEDAICRIAQMARAAGIHLIVATQRPSVDVITGVIKANIPSRIAFAVSSQADSRTILDGGGAEKLLGRGDMLYLPAGASKPVRVQGAFLSDQEVEQVVHFVKQQQPPSYTVDLTSPAEDVQKKQESVDDLFYDAVRLVVESQQASVSMLQRRLKVGYARAARLVDQMEERGIVGPFEGSKPRDVLLTKEQLEQMDNAG</sequence>
<evidence type="ECO:0000256" key="6">
    <source>
        <dbReference type="ARBA" id="ARBA00022741"/>
    </source>
</evidence>
<dbReference type="EMBL" id="CP089291">
    <property type="protein sequence ID" value="UOF89411.1"/>
    <property type="molecule type" value="Genomic_DNA"/>
</dbReference>
<evidence type="ECO:0000256" key="7">
    <source>
        <dbReference type="ARBA" id="ARBA00022829"/>
    </source>
</evidence>
<feature type="transmembrane region" description="Helical" evidence="17">
    <location>
        <begin position="85"/>
        <end position="106"/>
    </location>
</feature>
<dbReference type="InterPro" id="IPR018541">
    <property type="entry name" value="Ftsk_gamma"/>
</dbReference>
<keyword evidence="8 15" id="KW-0067">ATP-binding</keyword>
<dbReference type="PANTHER" id="PTHR22683:SF41">
    <property type="entry name" value="DNA TRANSLOCASE FTSK"/>
    <property type="match status" value="1"/>
</dbReference>
<feature type="compositionally biased region" description="Basic and acidic residues" evidence="16">
    <location>
        <begin position="313"/>
        <end position="323"/>
    </location>
</feature>
<dbReference type="PANTHER" id="PTHR22683">
    <property type="entry name" value="SPORULATION PROTEIN RELATED"/>
    <property type="match status" value="1"/>
</dbReference>
<keyword evidence="11 17" id="KW-0472">Membrane</keyword>
<feature type="binding site" evidence="15">
    <location>
        <begin position="494"/>
        <end position="501"/>
    </location>
    <ligand>
        <name>ATP</name>
        <dbReference type="ChEBI" id="CHEBI:30616"/>
    </ligand>
</feature>
<name>A0ABY4CFW0_9BACL</name>
<evidence type="ECO:0000256" key="15">
    <source>
        <dbReference type="PROSITE-ProRule" id="PRU00289"/>
    </source>
</evidence>
<evidence type="ECO:0000313" key="19">
    <source>
        <dbReference type="EMBL" id="UOF89411.1"/>
    </source>
</evidence>
<evidence type="ECO:0000256" key="10">
    <source>
        <dbReference type="ARBA" id="ARBA00023125"/>
    </source>
</evidence>
<keyword evidence="6 15" id="KW-0547">Nucleotide-binding</keyword>
<dbReference type="InterPro" id="IPR050206">
    <property type="entry name" value="FtsK/SpoIIIE/SftA"/>
</dbReference>
<evidence type="ECO:0000256" key="9">
    <source>
        <dbReference type="ARBA" id="ARBA00022989"/>
    </source>
</evidence>
<organism evidence="19 20">
    <name type="scientific">Fodinisporobacter ferrooxydans</name>
    <dbReference type="NCBI Taxonomy" id="2901836"/>
    <lineage>
        <taxon>Bacteria</taxon>
        <taxon>Bacillati</taxon>
        <taxon>Bacillota</taxon>
        <taxon>Bacilli</taxon>
        <taxon>Bacillales</taxon>
        <taxon>Alicyclobacillaceae</taxon>
        <taxon>Fodinisporobacter</taxon>
    </lineage>
</organism>
<keyword evidence="10" id="KW-0238">DNA-binding</keyword>
<feature type="transmembrane region" description="Helical" evidence="17">
    <location>
        <begin position="47"/>
        <end position="73"/>
    </location>
</feature>
<dbReference type="Gene3D" id="3.40.50.300">
    <property type="entry name" value="P-loop containing nucleotide triphosphate hydrolases"/>
    <property type="match status" value="1"/>
</dbReference>
<keyword evidence="7" id="KW-0159">Chromosome partition</keyword>
<dbReference type="InterPro" id="IPR002543">
    <property type="entry name" value="FtsK_dom"/>
</dbReference>
<proteinExistence type="inferred from homology"/>
<protein>
    <submittedName>
        <fullName evidence="19">DNA translocase FtsK</fullName>
    </submittedName>
</protein>
<dbReference type="InterPro" id="IPR041027">
    <property type="entry name" value="FtsK_alpha"/>
</dbReference>
<dbReference type="PROSITE" id="PS50901">
    <property type="entry name" value="FTSK"/>
    <property type="match status" value="1"/>
</dbReference>
<keyword evidence="5 17" id="KW-0812">Transmembrane</keyword>
<dbReference type="Pfam" id="PF17854">
    <property type="entry name" value="FtsK_alpha"/>
    <property type="match status" value="1"/>
</dbReference>
<dbReference type="Pfam" id="PF09397">
    <property type="entry name" value="FtsK_gamma"/>
    <property type="match status" value="1"/>
</dbReference>
<dbReference type="RefSeq" id="WP_347436098.1">
    <property type="nucleotide sequence ID" value="NZ_CP089291.1"/>
</dbReference>
<evidence type="ECO:0000256" key="13">
    <source>
        <dbReference type="ARBA" id="ARBA00024986"/>
    </source>
</evidence>
<evidence type="ECO:0000256" key="17">
    <source>
        <dbReference type="SAM" id="Phobius"/>
    </source>
</evidence>
<dbReference type="Gene3D" id="3.30.980.40">
    <property type="match status" value="1"/>
</dbReference>
<dbReference type="SUPFAM" id="SSF52540">
    <property type="entry name" value="P-loop containing nucleoside triphosphate hydrolases"/>
    <property type="match status" value="1"/>
</dbReference>
<comment type="subcellular location">
    <subcellularLocation>
        <location evidence="1">Cell membrane</location>
        <topology evidence="1">Multi-pass membrane protein</topology>
    </subcellularLocation>
</comment>
<dbReference type="InterPro" id="IPR003593">
    <property type="entry name" value="AAA+_ATPase"/>
</dbReference>
<evidence type="ECO:0000259" key="18">
    <source>
        <dbReference type="PROSITE" id="PS50901"/>
    </source>
</evidence>
<keyword evidence="3" id="KW-1003">Cell membrane</keyword>
<evidence type="ECO:0000256" key="11">
    <source>
        <dbReference type="ARBA" id="ARBA00023136"/>
    </source>
</evidence>
<keyword evidence="4" id="KW-0132">Cell division</keyword>
<feature type="domain" description="FtsK" evidence="18">
    <location>
        <begin position="477"/>
        <end position="667"/>
    </location>
</feature>
<evidence type="ECO:0000256" key="1">
    <source>
        <dbReference type="ARBA" id="ARBA00004651"/>
    </source>
</evidence>
<dbReference type="CDD" id="cd01127">
    <property type="entry name" value="TrwB_TraG_TraD_VirD4"/>
    <property type="match status" value="1"/>
</dbReference>
<dbReference type="Pfam" id="PF01580">
    <property type="entry name" value="FtsK_SpoIIIE"/>
    <property type="match status" value="1"/>
</dbReference>
<keyword evidence="20" id="KW-1185">Reference proteome</keyword>
<evidence type="ECO:0000256" key="8">
    <source>
        <dbReference type="ARBA" id="ARBA00022840"/>
    </source>
</evidence>
<dbReference type="Pfam" id="PF13491">
    <property type="entry name" value="FtsK_4TM"/>
    <property type="match status" value="1"/>
</dbReference>
<feature type="transmembrane region" description="Helical" evidence="17">
    <location>
        <begin position="20"/>
        <end position="41"/>
    </location>
</feature>
<comment type="subunit">
    <text evidence="14">Homohexamer. Forms a ring that surrounds DNA.</text>
</comment>
<accession>A0ABY4CFW0</accession>
<dbReference type="SMART" id="SM00382">
    <property type="entry name" value="AAA"/>
    <property type="match status" value="1"/>
</dbReference>
<dbReference type="Proteomes" id="UP000830167">
    <property type="component" value="Chromosome"/>
</dbReference>
<evidence type="ECO:0000256" key="4">
    <source>
        <dbReference type="ARBA" id="ARBA00022618"/>
    </source>
</evidence>
<dbReference type="InterPro" id="IPR036388">
    <property type="entry name" value="WH-like_DNA-bd_sf"/>
</dbReference>
<evidence type="ECO:0000256" key="12">
    <source>
        <dbReference type="ARBA" id="ARBA00023306"/>
    </source>
</evidence>
<dbReference type="InterPro" id="IPR027417">
    <property type="entry name" value="P-loop_NTPase"/>
</dbReference>
<dbReference type="InterPro" id="IPR025199">
    <property type="entry name" value="FtsK_4TM"/>
</dbReference>
<dbReference type="SUPFAM" id="SSF46785">
    <property type="entry name" value="Winged helix' DNA-binding domain"/>
    <property type="match status" value="1"/>
</dbReference>
<keyword evidence="9 17" id="KW-1133">Transmembrane helix</keyword>
<keyword evidence="12" id="KW-0131">Cell cycle</keyword>
<feature type="transmembrane region" description="Helical" evidence="17">
    <location>
        <begin position="162"/>
        <end position="185"/>
    </location>
</feature>
<reference evidence="19" key="1">
    <citation type="submission" date="2021-12" db="EMBL/GenBank/DDBJ databases">
        <title>Alicyclobacillaceae gen. nov., sp. nov., isolated from chalcocite enrichment system.</title>
        <authorList>
            <person name="Jiang Z."/>
        </authorList>
    </citation>
    <scope>NUCLEOTIDE SEQUENCE</scope>
    <source>
        <strain evidence="19">MYW30-H2</strain>
    </source>
</reference>
<evidence type="ECO:0000256" key="14">
    <source>
        <dbReference type="ARBA" id="ARBA00025923"/>
    </source>
</evidence>
<evidence type="ECO:0000313" key="20">
    <source>
        <dbReference type="Proteomes" id="UP000830167"/>
    </source>
</evidence>
<comment type="similarity">
    <text evidence="2">Belongs to the FtsK/SpoIIIE/SftA family.</text>
</comment>
<evidence type="ECO:0000256" key="5">
    <source>
        <dbReference type="ARBA" id="ARBA00022692"/>
    </source>
</evidence>
<dbReference type="Gene3D" id="1.10.10.10">
    <property type="entry name" value="Winged helix-like DNA-binding domain superfamily/Winged helix DNA-binding domain"/>
    <property type="match status" value="1"/>
</dbReference>
<evidence type="ECO:0000256" key="3">
    <source>
        <dbReference type="ARBA" id="ARBA00022475"/>
    </source>
</evidence>
<dbReference type="InterPro" id="IPR036390">
    <property type="entry name" value="WH_DNA-bd_sf"/>
</dbReference>
<evidence type="ECO:0000256" key="2">
    <source>
        <dbReference type="ARBA" id="ARBA00006474"/>
    </source>
</evidence>
<comment type="function">
    <text evidence="13">Essential cell division protein that coordinates cell division and chromosome segregation. The N-terminus is involved in assembly of the cell-division machinery. The C-terminus functions as a DNA motor that moves dsDNA in an ATP-dependent manner towards the dif recombination site, which is located within the replication terminus region. Required for activation of the Xer recombinase, allowing activation of chromosome unlinking by recombination.</text>
</comment>